<evidence type="ECO:0000313" key="2">
    <source>
        <dbReference type="Proteomes" id="UP000236286"/>
    </source>
</evidence>
<sequence>MKSYETMYREALGHNGELLRQLAGANVRIRELEAAAGKRLNDYCRLEQFTLDLQASAAQLRKQLADPTTREAAE</sequence>
<dbReference type="RefSeq" id="WP_102842619.1">
    <property type="nucleotide sequence ID" value="NZ_PDZR01000003.1"/>
</dbReference>
<proteinExistence type="predicted"/>
<gene>
    <name evidence="1" type="ORF">CR492_04820</name>
</gene>
<comment type="caution">
    <text evidence="1">The sequence shown here is derived from an EMBL/GenBank/DDBJ whole genome shotgun (WGS) entry which is preliminary data.</text>
</comment>
<organism evidence="1 2">
    <name type="scientific">Methylocella silvestris</name>
    <dbReference type="NCBI Taxonomy" id="199596"/>
    <lineage>
        <taxon>Bacteria</taxon>
        <taxon>Pseudomonadati</taxon>
        <taxon>Pseudomonadota</taxon>
        <taxon>Alphaproteobacteria</taxon>
        <taxon>Hyphomicrobiales</taxon>
        <taxon>Beijerinckiaceae</taxon>
        <taxon>Methylocella</taxon>
    </lineage>
</organism>
<evidence type="ECO:0000313" key="1">
    <source>
        <dbReference type="EMBL" id="PNG27030.1"/>
    </source>
</evidence>
<dbReference type="EMBL" id="PDZR01000003">
    <property type="protein sequence ID" value="PNG27030.1"/>
    <property type="molecule type" value="Genomic_DNA"/>
</dbReference>
<dbReference type="AlphaFoldDB" id="A0A2J7TJT3"/>
<accession>A0A2J7TJT3</accession>
<name>A0A2J7TJT3_METSI</name>
<protein>
    <submittedName>
        <fullName evidence="1">Uncharacterized protein</fullName>
    </submittedName>
</protein>
<dbReference type="Proteomes" id="UP000236286">
    <property type="component" value="Unassembled WGS sequence"/>
</dbReference>
<reference evidence="1 2" key="1">
    <citation type="submission" date="2017-10" db="EMBL/GenBank/DDBJ databases">
        <title>Genome announcement of Methylocella silvestris TVC from permafrost.</title>
        <authorList>
            <person name="Wang J."/>
            <person name="Geng K."/>
            <person name="Ul-Haque F."/>
            <person name="Crombie A.T."/>
            <person name="Street L.E."/>
            <person name="Wookey P.A."/>
            <person name="Murrell J.C."/>
            <person name="Pratscher J."/>
        </authorList>
    </citation>
    <scope>NUCLEOTIDE SEQUENCE [LARGE SCALE GENOMIC DNA]</scope>
    <source>
        <strain evidence="1 2">TVC</strain>
    </source>
</reference>